<dbReference type="SUPFAM" id="SSF46689">
    <property type="entry name" value="Homeodomain-like"/>
    <property type="match status" value="2"/>
</dbReference>
<dbReference type="PROSITE" id="PS01124">
    <property type="entry name" value="HTH_ARAC_FAMILY_2"/>
    <property type="match status" value="1"/>
</dbReference>
<evidence type="ECO:0000259" key="5">
    <source>
        <dbReference type="PROSITE" id="PS01124"/>
    </source>
</evidence>
<dbReference type="InterPro" id="IPR009057">
    <property type="entry name" value="Homeodomain-like_sf"/>
</dbReference>
<dbReference type="InterPro" id="IPR020449">
    <property type="entry name" value="Tscrpt_reg_AraC-type_HTH"/>
</dbReference>
<name>A0ABW9XSF0_9BACL</name>
<organism evidence="6 7">
    <name type="scientific">Paenibacillus glycinis</name>
    <dbReference type="NCBI Taxonomy" id="2697035"/>
    <lineage>
        <taxon>Bacteria</taxon>
        <taxon>Bacillati</taxon>
        <taxon>Bacillota</taxon>
        <taxon>Bacilli</taxon>
        <taxon>Bacillales</taxon>
        <taxon>Paenibacillaceae</taxon>
        <taxon>Paenibacillus</taxon>
    </lineage>
</organism>
<keyword evidence="3" id="KW-0010">Activator</keyword>
<keyword evidence="4" id="KW-0804">Transcription</keyword>
<evidence type="ECO:0000313" key="7">
    <source>
        <dbReference type="Proteomes" id="UP000665561"/>
    </source>
</evidence>
<accession>A0ABW9XSF0</accession>
<protein>
    <submittedName>
        <fullName evidence="6">Helix-turn-helix domain-containing protein</fullName>
    </submittedName>
</protein>
<dbReference type="SUPFAM" id="SSF51215">
    <property type="entry name" value="Regulatory protein AraC"/>
    <property type="match status" value="1"/>
</dbReference>
<dbReference type="Gene3D" id="1.10.10.60">
    <property type="entry name" value="Homeodomain-like"/>
    <property type="match status" value="2"/>
</dbReference>
<evidence type="ECO:0000313" key="6">
    <source>
        <dbReference type="EMBL" id="NBD25583.1"/>
    </source>
</evidence>
<dbReference type="PRINTS" id="PR00032">
    <property type="entry name" value="HTHARAC"/>
</dbReference>
<evidence type="ECO:0000256" key="1">
    <source>
        <dbReference type="ARBA" id="ARBA00023015"/>
    </source>
</evidence>
<dbReference type="Pfam" id="PF12833">
    <property type="entry name" value="HTH_18"/>
    <property type="match status" value="1"/>
</dbReference>
<keyword evidence="2" id="KW-0238">DNA-binding</keyword>
<dbReference type="SMART" id="SM00342">
    <property type="entry name" value="HTH_ARAC"/>
    <property type="match status" value="1"/>
</dbReference>
<dbReference type="InterPro" id="IPR018060">
    <property type="entry name" value="HTH_AraC"/>
</dbReference>
<dbReference type="EMBL" id="JAAAMV010000013">
    <property type="protein sequence ID" value="NBD25583.1"/>
    <property type="molecule type" value="Genomic_DNA"/>
</dbReference>
<evidence type="ECO:0000256" key="3">
    <source>
        <dbReference type="ARBA" id="ARBA00023159"/>
    </source>
</evidence>
<keyword evidence="7" id="KW-1185">Reference proteome</keyword>
<sequence>MQMPVLHLCGDFVVRRNWKLDMRVLEEHELVYFPIGTGTIYDTGERSYPIDRPGWVITRAGVPHRWQFSESSATRHLFLHFSADVSLFPHLLRENGPDLIPAGEGNFHASLISYLLEVTYMEKNGRRSNMLLASLLNELDHLASRAKEISRFDDPRTESDSRSPYSLVVSKAIQYIRRHLADPITAQEIAAHCQISGEHLSRLFVREVGIPPRQMIIQLRLERAAHTLRHSTLSINEIAAQCGFSENHYFSRTFAANFGMSASAYRGKYAVPDAQHFAYDETIEEKYPINAYIRLNPLSPSS</sequence>
<dbReference type="RefSeq" id="WP_161744398.1">
    <property type="nucleotide sequence ID" value="NZ_JAAAMV010000013.1"/>
</dbReference>
<dbReference type="InterPro" id="IPR050204">
    <property type="entry name" value="AraC_XylS_family_regulators"/>
</dbReference>
<evidence type="ECO:0000256" key="4">
    <source>
        <dbReference type="ARBA" id="ARBA00023163"/>
    </source>
</evidence>
<dbReference type="InterPro" id="IPR037923">
    <property type="entry name" value="HTH-like"/>
</dbReference>
<dbReference type="PROSITE" id="PS00041">
    <property type="entry name" value="HTH_ARAC_FAMILY_1"/>
    <property type="match status" value="1"/>
</dbReference>
<dbReference type="PANTHER" id="PTHR46796">
    <property type="entry name" value="HTH-TYPE TRANSCRIPTIONAL ACTIVATOR RHAS-RELATED"/>
    <property type="match status" value="1"/>
</dbReference>
<comment type="caution">
    <text evidence="6">The sequence shown here is derived from an EMBL/GenBank/DDBJ whole genome shotgun (WGS) entry which is preliminary data.</text>
</comment>
<gene>
    <name evidence="6" type="ORF">GT019_17055</name>
</gene>
<reference evidence="6 7" key="1">
    <citation type="submission" date="2020-01" db="EMBL/GenBank/DDBJ databases">
        <title>Paenibacillus soybeanensis sp. nov. isolated from the nodules of soybean (Glycine max(L.) Merr).</title>
        <authorList>
            <person name="Wang H."/>
        </authorList>
    </citation>
    <scope>NUCLEOTIDE SEQUENCE [LARGE SCALE GENOMIC DNA]</scope>
    <source>
        <strain evidence="6 7">T1</strain>
    </source>
</reference>
<proteinExistence type="predicted"/>
<feature type="domain" description="HTH araC/xylS-type" evidence="5">
    <location>
        <begin position="170"/>
        <end position="268"/>
    </location>
</feature>
<evidence type="ECO:0000256" key="2">
    <source>
        <dbReference type="ARBA" id="ARBA00023125"/>
    </source>
</evidence>
<dbReference type="Proteomes" id="UP000665561">
    <property type="component" value="Unassembled WGS sequence"/>
</dbReference>
<keyword evidence="1" id="KW-0805">Transcription regulation</keyword>
<dbReference type="InterPro" id="IPR018062">
    <property type="entry name" value="HTH_AraC-typ_CS"/>
</dbReference>